<evidence type="ECO:0000313" key="6">
    <source>
        <dbReference type="Proteomes" id="UP000007259"/>
    </source>
</evidence>
<organism evidence="5 6">
    <name type="scientific">Leishmania mexicana (strain MHOM/GT/2001/U1103)</name>
    <dbReference type="NCBI Taxonomy" id="929439"/>
    <lineage>
        <taxon>Eukaryota</taxon>
        <taxon>Discoba</taxon>
        <taxon>Euglenozoa</taxon>
        <taxon>Kinetoplastea</taxon>
        <taxon>Metakinetoplastina</taxon>
        <taxon>Trypanosomatida</taxon>
        <taxon>Trypanosomatidae</taxon>
        <taxon>Leishmaniinae</taxon>
        <taxon>Leishmania</taxon>
    </lineage>
</organism>
<keyword evidence="3" id="KW-0175">Coiled coil</keyword>
<feature type="coiled-coil region" evidence="3">
    <location>
        <begin position="940"/>
        <end position="967"/>
    </location>
</feature>
<evidence type="ECO:0008006" key="7">
    <source>
        <dbReference type="Google" id="ProtNLM"/>
    </source>
</evidence>
<feature type="compositionally biased region" description="Low complexity" evidence="4">
    <location>
        <begin position="624"/>
        <end position="634"/>
    </location>
</feature>
<sequence>MSANPSATVHVPTVYDLMHEQSRDIGTFASTELENVYSLSAHMSAARHATSPSSATRSLADFLDDIFFSYTGVPSWSTFLHIQQEGAALRRQLGNGATFAHEAVHPSISPVLKKWAQALRSQQAARARAIGADDSPRNTIVVSAAGSRGATSAGKPPFRSESRASTAAATAATSTHNSTKPVAFMTAGASDDLDSSSSLMERELAAENARAHLPAEEDGVLPLWKDLKLTKRCGPLALQGLRAAVGAYYLVLLRLVDITESLADHWGLLSPKELKGLHRAMTAEKTAHVPPSFLFSVFTELNASEEHLNNAVADLRKCTCLETVRLNGNAALTELNVLPPHCRVVTACGCSLDCFLEEARSTPPSPPAVYASVTTLGLAYNRLRHLHFVQQLPSLRVLDMSFNYVSDLEAAVRDVAAHGSLTEVTLQGNPISLLDAYRTVVVRGCVYLDRLDGVAVTGEERALSCPTVNGGDAAQEDSLGRPLLDNALAGAARKASCTTLPNICRRRQLSVAASSAPSSQQHNPSARGCATFGAPPISKLNLAGAMVDPQPPLSDEVLRTTVAAGLDLVMVRGLASLQPVPQTCLAESLLPSSGFLLELAGVDTSAQASVPSDCTSPIQASSLLTSPLASPRTSGQAGSSRKGRHHGGTVGDSGGRGVSATVSPTSGKRVVSPLYKVSSRVTVEGCWGGSSVSRGDASLGCADGVRVAVEVCLEPPAPLFASAGRHAGASGAPPPRVSSAAQSRQRKAGGTAAAANGETPPSPIPDPYIPARFTAGAGGGGGASCLVSLPVTEALVCALQQPLVLRVMVQDTFRFAEGEAALRSQLDTSTSSAARGSPGSRSGAAARSVPGELLSNLVLPSSFSLGEAPLWATSCQHGSEDAEEEEEPVLLLRRELGVITLDPRDLFLAAGGNPATCTGAQGAPTPLPRCRVLYVHDAALERDAHTLKSAEREVRQCQRRLRETLATYSCMHHQYKEAGRKGLENPDSLSPAPLAALGKDSAATGTASPQSNRRRTSVAVNSSTTVLPQPSTSSSKQFSRSRHASVLTPPAHASQLQGLYASLKAEQLRVAQRALRVLALRTRLNELHSASLSVGVRFCVGRGALPPPSTVADAELEALRHPTGSPKGRRGRQQAAKGTRR</sequence>
<dbReference type="PANTHER" id="PTHR15454">
    <property type="entry name" value="NISCHARIN RELATED"/>
    <property type="match status" value="1"/>
</dbReference>
<dbReference type="PhylomeDB" id="E9B0H6"/>
<dbReference type="VEuPathDB" id="TriTrypDB:LmxM.29.0510"/>
<dbReference type="SUPFAM" id="SSF52058">
    <property type="entry name" value="L domain-like"/>
    <property type="match status" value="1"/>
</dbReference>
<dbReference type="RefSeq" id="XP_003877198.1">
    <property type="nucleotide sequence ID" value="XM_003877149.1"/>
</dbReference>
<gene>
    <name evidence="5" type="ORF">LMXM_29_0510</name>
</gene>
<evidence type="ECO:0000256" key="4">
    <source>
        <dbReference type="SAM" id="MobiDB-lite"/>
    </source>
</evidence>
<keyword evidence="1" id="KW-0433">Leucine-rich repeat</keyword>
<feature type="region of interest" description="Disordered" evidence="4">
    <location>
        <begin position="824"/>
        <end position="846"/>
    </location>
</feature>
<feature type="compositionally biased region" description="Polar residues" evidence="4">
    <location>
        <begin position="1018"/>
        <end position="1030"/>
    </location>
</feature>
<dbReference type="Gene3D" id="3.80.10.10">
    <property type="entry name" value="Ribonuclease Inhibitor"/>
    <property type="match status" value="1"/>
</dbReference>
<feature type="compositionally biased region" description="Low complexity" evidence="4">
    <location>
        <begin position="163"/>
        <end position="177"/>
    </location>
</feature>
<dbReference type="AlphaFoldDB" id="E9B0H6"/>
<evidence type="ECO:0000256" key="2">
    <source>
        <dbReference type="ARBA" id="ARBA00022737"/>
    </source>
</evidence>
<evidence type="ECO:0000313" key="5">
    <source>
        <dbReference type="EMBL" id="CBZ28731.1"/>
    </source>
</evidence>
<keyword evidence="2" id="KW-0677">Repeat</keyword>
<feature type="compositionally biased region" description="Low complexity" evidence="4">
    <location>
        <begin position="144"/>
        <end position="154"/>
    </location>
</feature>
<dbReference type="KEGG" id="lmi:LMXM_29_0510"/>
<feature type="compositionally biased region" description="Basic residues" evidence="4">
    <location>
        <begin position="1127"/>
        <end position="1141"/>
    </location>
</feature>
<reference evidence="5 6" key="1">
    <citation type="journal article" date="2011" name="Genome Res.">
        <title>Chromosome and gene copy number variation allow major structural change between species and strains of Leishmania.</title>
        <authorList>
            <person name="Rogers M.B."/>
            <person name="Hilley J.D."/>
            <person name="Dickens N.J."/>
            <person name="Wilkes J."/>
            <person name="Bates P.A."/>
            <person name="Depledge D.P."/>
            <person name="Harris D."/>
            <person name="Her Y."/>
            <person name="Herzyk P."/>
            <person name="Imamura H."/>
            <person name="Otto T.D."/>
            <person name="Sanders M."/>
            <person name="Seeger K."/>
            <person name="Dujardin J.C."/>
            <person name="Berriman M."/>
            <person name="Smith D.F."/>
            <person name="Hertz-Fowler C."/>
            <person name="Mottram J.C."/>
        </authorList>
    </citation>
    <scope>NUCLEOTIDE SEQUENCE [LARGE SCALE GENOMIC DNA]</scope>
    <source>
        <strain evidence="5 6">MHOM/GT/2001/U1103</strain>
    </source>
</reference>
<dbReference type="GeneID" id="13451377"/>
<accession>E9B0H6</accession>
<feature type="compositionally biased region" description="Low complexity" evidence="4">
    <location>
        <begin position="831"/>
        <end position="846"/>
    </location>
</feature>
<dbReference type="PANTHER" id="PTHR15454:SF73">
    <property type="entry name" value="DYNEIN AXONEMAL LIGHT CHAIN 1"/>
    <property type="match status" value="1"/>
</dbReference>
<keyword evidence="6" id="KW-1185">Reference proteome</keyword>
<feature type="region of interest" description="Disordered" evidence="4">
    <location>
        <begin position="144"/>
        <end position="177"/>
    </location>
</feature>
<dbReference type="InterPro" id="IPR032675">
    <property type="entry name" value="LRR_dom_sf"/>
</dbReference>
<dbReference type="EMBL" id="FR799582">
    <property type="protein sequence ID" value="CBZ28731.1"/>
    <property type="molecule type" value="Genomic_DNA"/>
</dbReference>
<feature type="region of interest" description="Disordered" evidence="4">
    <location>
        <begin position="979"/>
        <end position="1050"/>
    </location>
</feature>
<dbReference type="OMA" id="LHIQQEG"/>
<protein>
    <recommendedName>
        <fullName evidence="7">Leucine-rich repeat protein (LRRP)</fullName>
    </recommendedName>
</protein>
<name>E9B0H6_LEIMU</name>
<feature type="compositionally biased region" description="Gly residues" evidence="4">
    <location>
        <begin position="648"/>
        <end position="657"/>
    </location>
</feature>
<feature type="region of interest" description="Disordered" evidence="4">
    <location>
        <begin position="624"/>
        <end position="666"/>
    </location>
</feature>
<proteinExistence type="predicted"/>
<dbReference type="OrthoDB" id="433501at2759"/>
<evidence type="ECO:0000256" key="1">
    <source>
        <dbReference type="ARBA" id="ARBA00022614"/>
    </source>
</evidence>
<feature type="region of interest" description="Disordered" evidence="4">
    <location>
        <begin position="724"/>
        <end position="765"/>
    </location>
</feature>
<evidence type="ECO:0000256" key="3">
    <source>
        <dbReference type="SAM" id="Coils"/>
    </source>
</evidence>
<feature type="compositionally biased region" description="Low complexity" evidence="4">
    <location>
        <begin position="748"/>
        <end position="757"/>
    </location>
</feature>
<dbReference type="Proteomes" id="UP000007259">
    <property type="component" value="Chromosome 29"/>
</dbReference>
<feature type="region of interest" description="Disordered" evidence="4">
    <location>
        <begin position="1108"/>
        <end position="1141"/>
    </location>
</feature>
<dbReference type="GO" id="GO:0005737">
    <property type="term" value="C:cytoplasm"/>
    <property type="evidence" value="ECO:0007669"/>
    <property type="project" value="TreeGrafter"/>
</dbReference>